<keyword evidence="1" id="KW-0812">Transmembrane</keyword>
<keyword evidence="1" id="KW-1133">Transmembrane helix</keyword>
<comment type="caution">
    <text evidence="2">The sequence shown here is derived from an EMBL/GenBank/DDBJ whole genome shotgun (WGS) entry which is preliminary data.</text>
</comment>
<feature type="transmembrane region" description="Helical" evidence="1">
    <location>
        <begin position="21"/>
        <end position="40"/>
    </location>
</feature>
<proteinExistence type="predicted"/>
<dbReference type="EMBL" id="JACXXH010000004">
    <property type="protein sequence ID" value="MBD3863494.1"/>
    <property type="molecule type" value="Genomic_DNA"/>
</dbReference>
<sequence>MIKFFRKIRQKMLTENKFSKYLIYAIGEIILVTIGVLLAIQANNYNEKQKDKKNINNIYARINTDIENNINIANKLIAEYDDMEYLYHKVLNDSINSNDIGQGLENLATGFILYEFDKTGIDQLKKLHLRDRNSVDIIRIYDRATIQIKASTEIIESSVSRNLLFWSDNYPWFPDYVKFNINNQAKDYFVNSQDYKNKVSYFYLCVYQSYIPTLENFISELKAWQNNIENNEG</sequence>
<evidence type="ECO:0000313" key="3">
    <source>
        <dbReference type="Proteomes" id="UP000627521"/>
    </source>
</evidence>
<evidence type="ECO:0000313" key="2">
    <source>
        <dbReference type="EMBL" id="MBD3863494.1"/>
    </source>
</evidence>
<gene>
    <name evidence="2" type="ORF">IEG06_08520</name>
</gene>
<reference evidence="2 3" key="1">
    <citation type="submission" date="2020-09" db="EMBL/GenBank/DDBJ databases">
        <title>Bacillus nautilus sp. nov., Chryseoglobus crepusculi sp. nov, and Psychrobacter noctis sp. nov., isolated from deep-sea sponges from the equatorial Atlantic.</title>
        <authorList>
            <person name="Stennett H.L."/>
            <person name="Williams S.E."/>
        </authorList>
    </citation>
    <scope>NUCLEOTIDE SEQUENCE [LARGE SCALE GENOMIC DNA]</scope>
    <source>
        <strain evidence="2 3">28M-24</strain>
    </source>
</reference>
<protein>
    <submittedName>
        <fullName evidence="2">Uncharacterized protein</fullName>
    </submittedName>
</protein>
<organism evidence="2 3">
    <name type="scientific">Olleya marilimosa</name>
    <dbReference type="NCBI Taxonomy" id="272164"/>
    <lineage>
        <taxon>Bacteria</taxon>
        <taxon>Pseudomonadati</taxon>
        <taxon>Bacteroidota</taxon>
        <taxon>Flavobacteriia</taxon>
        <taxon>Flavobacteriales</taxon>
        <taxon>Flavobacteriaceae</taxon>
    </lineage>
</organism>
<evidence type="ECO:0000256" key="1">
    <source>
        <dbReference type="SAM" id="Phobius"/>
    </source>
</evidence>
<keyword evidence="3" id="KW-1185">Reference proteome</keyword>
<keyword evidence="1" id="KW-0472">Membrane</keyword>
<dbReference type="Proteomes" id="UP000627521">
    <property type="component" value="Unassembled WGS sequence"/>
</dbReference>
<name>A0ABR8LTK4_9FLAO</name>
<accession>A0ABR8LTK4</accession>
<dbReference type="RefSeq" id="WP_191099990.1">
    <property type="nucleotide sequence ID" value="NZ_JACXXF010000005.1"/>
</dbReference>